<dbReference type="PANTHER" id="PTHR32305:SF15">
    <property type="entry name" value="PROTEIN RHSA-RELATED"/>
    <property type="match status" value="1"/>
</dbReference>
<comment type="caution">
    <text evidence="1">The sequence shown here is derived from an EMBL/GenBank/DDBJ whole genome shotgun (WGS) entry which is preliminary data.</text>
</comment>
<organism evidence="1 2">
    <name type="scientific">Hymenobacter telluris</name>
    <dbReference type="NCBI Taxonomy" id="2816474"/>
    <lineage>
        <taxon>Bacteria</taxon>
        <taxon>Pseudomonadati</taxon>
        <taxon>Bacteroidota</taxon>
        <taxon>Cytophagia</taxon>
        <taxon>Cytophagales</taxon>
        <taxon>Hymenobacteraceae</taxon>
        <taxon>Hymenobacter</taxon>
    </lineage>
</organism>
<protein>
    <submittedName>
        <fullName evidence="1">RHS repeat-associated core domain-containing protein</fullName>
    </submittedName>
</protein>
<gene>
    <name evidence="1" type="ORF">J0X19_22790</name>
</gene>
<evidence type="ECO:0000313" key="2">
    <source>
        <dbReference type="Proteomes" id="UP000664144"/>
    </source>
</evidence>
<sequence length="2477" mass="271125">MLPSFTCLIKLSIRWTKPAMPTLSSWVLLWLLFLLGPTTSQAQVNYSIEPSGASSVVIPRAQWGRADQYAVLFPRQDCGNLKKLRVEVHLDTGPDHAAAPNASFTCSQQVVVTISSSGGTLTPSSVQTTLAITQAKAEHWRLLDVSQFLGSNSAANDIIIRVAVPSSPSTTGTPPTTSRISLRCVPEYETYAAASFTVVPTAPTPVAGYEQTLRWTSSCPLVTSYQLQLLHRPVKVARAAGQLSSTIASYDPNAQPSEAEWNRSGLLLETGSANLFYKLTLAEGEGVYHWRVRALGNQSGGATNPVNWGPWSLQDVKFAVTAPDAASNWIYSRSFSENGHVAEKLTFATGLQQVRQTQTRLATPTQSDTQLGEQVVAVQTVQDFAGRDAVTSLPIPLQGTGAGALGFKPALLARTPGIPYEAAHFDANATVRSPQTAQEQGYYSRSNDRVADAEGYPFSRTLFSNDGTNRVVEQGGVGDKLRVRASDAHTVRTSYNSVAPVEVFNLFGRESPQVEGLYKVITTDPNNVSSVTYQTKEGKTIATALAGVGAANAALQDLPSGAGSTTRIVESITGQGQLISKTLTLTEPQTLSINYSITPAQLAAGCINYCSSCDYQVRVRVVDVNGEPGADEVSTFAPVLVRAADRCSVGSIGLPSITDINLPAGTYRIEREVVPAEQYPVTATMPIVGPSTETRSLAQHLDKLRVELDKKFTNDARWSKISSYLDPEARGSFLNDVDELYRYLADQNLAQEVREGQPCYKIPIAGCADEFIYFPILANYCPPPFNPTAPGFEAELQAALAELNLRPDYAATPHTITELLTVSGYTAGQVDQLVTNMAGSTERDPITGQLRLSFPGEELQKCWGGLLASLEAMVYQGTGLPAGYQFNIVREFLQCTGINMTRPIAAPGTVSPTRAFEEFVYDPNNPAHQSCFSAIAVTSEDPSANQSPPSYTTVVANFSSSYDKEKRNQVYTCLQNFTGTTSTAPALTQAEVEEQTATLIQQARQACEDRRSEFRRVITLQLRQQGQYIEGDVYAWTPASGEGGVPTITQTPLAAGTVLLPTCEVESLVQDMVEQCKAECVLTPVRDSNGRVIAIGNLDEQKKLQQAMFGQLSVYVKNTSTDNCPNAVGWQPVPKVSSSGTRYGITTTTNEILAAIRTLTEGANRITTQATRPPLIGCTGRLNELNEKSLNIFSLATSFADWGFPSSQGCSVVGEPVYGSLLDARATRPAEGQFPDGRTSAFAFRTDYILITKRSPNVNGACLPTPTAAALPTGCANFLADAIETFKHHYFIRFVNPSTRQAYEKAQIRTISEPYFAPGAQFASSRTDDTSNGIYVRLMIQDLTSGRQHLVEAAIEVVNENDPYPVSNGDGVVAWKFNESTCPSATSTRQLCYKWGEPTTITPPSDDFPVFEPVAEACNVVAARRLLEAYQQQQNSWIQTQLTAFTNHFQQQCVALASLQETFTIGYNLGYHHFTLYYYDRAGNLTKTVPPAGVSRLSLTSPQVATLLTVARSNWPLPQHRLATTYTYNSLHQLEKQSSPDGGETHFFYNRKGQLRFSQNARQRNAQLPSYSYTRYDLLGRVTEVGESSTNATAPNAVGVELPQVVSELENMNFPPVDEVRQVTRTGYGDQGFTMAYRGQTQRYLTNRVAYSYYDVDGNPGSVADNSYTYYSYDPHGNVEWLGQEQAGLGRKFVRYEYDLISNKVTQVHYQEGEPDQFYHRYSYDGDNRLTQVQTSTDGVVWDQDARYTYFAHGPLKRLELGEDHVQGIDYTYTLQGWPKGVNHPGQDPGQDGTGTRLTASAKDAFGMSLGYFDGDYISDNTAWVAGAGSVLQPQHSLFNGNIASWTTKTRNDLTGAVGSIQPSQFEGAVGEQYRYDQLNRLKSSETAYHVATTGTFSPTADYATSYSYDPNGNLTSLTRNGASRFGQLAMDQLSYQYDTQNGRDNRLLRVNDPTPNQSYYADAIAQTNGTSAQYGYDEIGNLTSDATSGVSNITWNVYGKIEHVTQANGRAILYGYDAQGNRVRKTISTNNGAQLEHTFYVRDAQGNVLAVYQQQRQQSSGGLSAITTVSLIEQPIYGSSRLGLRKLTTGQSLPPVSNEYFDRLVGQKQYELVDHLGNVRALVGDTKRPDDAVASTYKPDLLAYYNYYPFGQMQPGRTAPNTATGSGGYRYGFNGKEQDNNRELGLTIYDFGARIYNPALGQFLSTDPLEKKFPNQSPFVVSANNPISLIDDNGNGPRLPGFIATVKALLYNPIIFDALFHANNTSVHGAYEWANGRAPREEGKILGAVGEAIAYERIVKRDDGLAPFYMLKSERFFGGYHNNLQIDIMQTQETGRVEVGGVALNHTLGIRKYSATGVFLGIEVFGISRRKQTWNVLAEVKTINPNNSAKTNYGYLSTGINQVIDRGEGDHNIGVLITDAQSWNNVMNDPVYGPQLAEDYKRLTGSGNFLQLEEGFYRESSRALHGLGDKLKEKVK</sequence>
<evidence type="ECO:0000313" key="1">
    <source>
        <dbReference type="EMBL" id="MBO0360805.1"/>
    </source>
</evidence>
<dbReference type="Gene3D" id="2.180.10.10">
    <property type="entry name" value="RHS repeat-associated core"/>
    <property type="match status" value="1"/>
</dbReference>
<dbReference type="NCBIfam" id="TIGR03696">
    <property type="entry name" value="Rhs_assc_core"/>
    <property type="match status" value="1"/>
</dbReference>
<dbReference type="InterPro" id="IPR022385">
    <property type="entry name" value="Rhs_assc_core"/>
</dbReference>
<accession>A0A939JEU6</accession>
<proteinExistence type="predicted"/>
<dbReference type="EMBL" id="JAFLQZ010000024">
    <property type="protein sequence ID" value="MBO0360805.1"/>
    <property type="molecule type" value="Genomic_DNA"/>
</dbReference>
<dbReference type="Proteomes" id="UP000664144">
    <property type="component" value="Unassembled WGS sequence"/>
</dbReference>
<reference evidence="1" key="1">
    <citation type="submission" date="2021-03" db="EMBL/GenBank/DDBJ databases">
        <authorList>
            <person name="Kim M.K."/>
        </authorList>
    </citation>
    <scope>NUCLEOTIDE SEQUENCE</scope>
    <source>
        <strain evidence="1">BT186</strain>
    </source>
</reference>
<dbReference type="PANTHER" id="PTHR32305">
    <property type="match status" value="1"/>
</dbReference>
<dbReference type="RefSeq" id="WP_206986718.1">
    <property type="nucleotide sequence ID" value="NZ_JAFLQZ010000024.1"/>
</dbReference>
<name>A0A939JEU6_9BACT</name>
<dbReference type="InterPro" id="IPR050708">
    <property type="entry name" value="T6SS_VgrG/RHS"/>
</dbReference>
<keyword evidence="2" id="KW-1185">Reference proteome</keyword>